<dbReference type="AlphaFoldDB" id="A0A0J8FZ15"/>
<sequence>MKRSALAGLFITAAMLASPVFAAGKTDQLCQINLDKINNGKALLATDTSGKSGEIDTAVSQAKAAQAAGDDKKCIEITSKALQDLQNSEKGGNQ</sequence>
<dbReference type="RefSeq" id="WP_048724502.1">
    <property type="nucleotide sequence ID" value="NZ_JBJGXJ010000013.1"/>
</dbReference>
<proteinExistence type="predicted"/>
<gene>
    <name evidence="2" type="ORF">ACR52_12620</name>
</gene>
<dbReference type="STRING" id="1674920.ACR52_12620"/>
<dbReference type="Proteomes" id="UP000037551">
    <property type="component" value="Unassembled WGS sequence"/>
</dbReference>
<feature type="chain" id="PRO_5005297978" evidence="1">
    <location>
        <begin position="23"/>
        <end position="94"/>
    </location>
</feature>
<dbReference type="EMBL" id="LFMW01000007">
    <property type="protein sequence ID" value="KMT55395.1"/>
    <property type="molecule type" value="Genomic_DNA"/>
</dbReference>
<protein>
    <submittedName>
        <fullName evidence="2">TmRNA</fullName>
    </submittedName>
</protein>
<comment type="caution">
    <text evidence="2">The sequence shown here is derived from an EMBL/GenBank/DDBJ whole genome shotgun (WGS) entry which is preliminary data.</text>
</comment>
<reference evidence="2 3" key="1">
    <citation type="submission" date="2015-06" db="EMBL/GenBank/DDBJ databases">
        <title>Draft genome sequence of an Antarctic Pseudomonas sp. strain KG01 with full potential for biotechnological applications.</title>
        <authorList>
            <person name="Pavlov M.S."/>
            <person name="Lira F."/>
            <person name="Martinez J.L."/>
            <person name="Marshall S.H."/>
        </authorList>
    </citation>
    <scope>NUCLEOTIDE SEQUENCE [LARGE SCALE GENOMIC DNA]</scope>
    <source>
        <strain evidence="2 3">KG01</strain>
    </source>
</reference>
<evidence type="ECO:0000256" key="1">
    <source>
        <dbReference type="SAM" id="SignalP"/>
    </source>
</evidence>
<evidence type="ECO:0000313" key="3">
    <source>
        <dbReference type="Proteomes" id="UP000037551"/>
    </source>
</evidence>
<keyword evidence="3" id="KW-1185">Reference proteome</keyword>
<keyword evidence="1" id="KW-0732">Signal</keyword>
<dbReference type="OrthoDB" id="7026422at2"/>
<evidence type="ECO:0000313" key="2">
    <source>
        <dbReference type="EMBL" id="KMT55395.1"/>
    </source>
</evidence>
<name>A0A0J8FZ15_9PSED</name>
<accession>A0A0J8FZ15</accession>
<dbReference type="PATRIC" id="fig|1674920.3.peg.5351"/>
<feature type="signal peptide" evidence="1">
    <location>
        <begin position="1"/>
        <end position="22"/>
    </location>
</feature>
<organism evidence="2 3">
    <name type="scientific">Pseudomonas fildesensis</name>
    <dbReference type="NCBI Taxonomy" id="1674920"/>
    <lineage>
        <taxon>Bacteria</taxon>
        <taxon>Pseudomonadati</taxon>
        <taxon>Pseudomonadota</taxon>
        <taxon>Gammaproteobacteria</taxon>
        <taxon>Pseudomonadales</taxon>
        <taxon>Pseudomonadaceae</taxon>
        <taxon>Pseudomonas</taxon>
    </lineage>
</organism>